<evidence type="ECO:0000256" key="2">
    <source>
        <dbReference type="ARBA" id="ARBA00022980"/>
    </source>
</evidence>
<proteinExistence type="evidence at transcript level"/>
<name>F8QQL0_AMPCA</name>
<organism evidence="6">
    <name type="scientific">Amphidinium carterae</name>
    <name type="common">Dinoflagellate</name>
    <dbReference type="NCBI Taxonomy" id="2961"/>
    <lineage>
        <taxon>Eukaryota</taxon>
        <taxon>Sar</taxon>
        <taxon>Alveolata</taxon>
        <taxon>Dinophyceae</taxon>
        <taxon>Amphidiniales</taxon>
        <taxon>Amphidiniaceae</taxon>
        <taxon>Amphidinium</taxon>
    </lineage>
</organism>
<dbReference type="PANTHER" id="PTHR11593">
    <property type="entry name" value="60S RIBOSOMAL PROTEIN L17"/>
    <property type="match status" value="1"/>
</dbReference>
<evidence type="ECO:0000256" key="3">
    <source>
        <dbReference type="ARBA" id="ARBA00023274"/>
    </source>
</evidence>
<evidence type="ECO:0000256" key="4">
    <source>
        <dbReference type="RuleBase" id="RU004005"/>
    </source>
</evidence>
<dbReference type="PANTHER" id="PTHR11593:SF10">
    <property type="entry name" value="60S RIBOSOMAL PROTEIN L17"/>
    <property type="match status" value="1"/>
</dbReference>
<dbReference type="InterPro" id="IPR005721">
    <property type="entry name" value="Ribosomal_uL22_euk/arc"/>
</dbReference>
<dbReference type="GO" id="GO:0002181">
    <property type="term" value="P:cytoplasmic translation"/>
    <property type="evidence" value="ECO:0007669"/>
    <property type="project" value="TreeGrafter"/>
</dbReference>
<dbReference type="Gene3D" id="3.90.470.10">
    <property type="entry name" value="Ribosomal protein L22/L17"/>
    <property type="match status" value="1"/>
</dbReference>
<comment type="similarity">
    <text evidence="1 4">Belongs to the universal ribosomal protein uL22 family.</text>
</comment>
<dbReference type="NCBIfam" id="NF003260">
    <property type="entry name" value="PRK04223.1"/>
    <property type="match status" value="1"/>
</dbReference>
<dbReference type="SUPFAM" id="SSF54843">
    <property type="entry name" value="Ribosomal protein L22"/>
    <property type="match status" value="1"/>
</dbReference>
<accession>F8QQL0</accession>
<feature type="compositionally biased region" description="Basic residues" evidence="5">
    <location>
        <begin position="167"/>
        <end position="178"/>
    </location>
</feature>
<dbReference type="GO" id="GO:0003735">
    <property type="term" value="F:structural constituent of ribosome"/>
    <property type="evidence" value="ECO:0007669"/>
    <property type="project" value="InterPro"/>
</dbReference>
<dbReference type="CDD" id="cd00336">
    <property type="entry name" value="Ribosomal_L22"/>
    <property type="match status" value="1"/>
</dbReference>
<evidence type="ECO:0000313" key="6">
    <source>
        <dbReference type="EMBL" id="ADV03056.1"/>
    </source>
</evidence>
<sequence>MKYALEPKNPTKACKAMGVDLKVSFKNTYETCRAIKGMNVQDAKKYLHAVLEKKRCIPYRRFTGGVGRCAQAKEFKTTQGRWPVKSVKVLLGLIQNAESNAEFKNLDSDNMKIEHIMVTEAQRGRRRTYRAHGRINPYMSSPCHIQMIMQEKEESVEKPATDAAPKRFTKRQLAKQRLKVGGGA</sequence>
<dbReference type="NCBIfam" id="TIGR01038">
    <property type="entry name" value="uL22_arch_euk"/>
    <property type="match status" value="1"/>
</dbReference>
<keyword evidence="2 4" id="KW-0689">Ribosomal protein</keyword>
<dbReference type="GO" id="GO:0022625">
    <property type="term" value="C:cytosolic large ribosomal subunit"/>
    <property type="evidence" value="ECO:0007669"/>
    <property type="project" value="TreeGrafter"/>
</dbReference>
<dbReference type="InterPro" id="IPR036394">
    <property type="entry name" value="Ribosomal_uL22_sf"/>
</dbReference>
<evidence type="ECO:0000256" key="1">
    <source>
        <dbReference type="ARBA" id="ARBA00009451"/>
    </source>
</evidence>
<keyword evidence="3 4" id="KW-0687">Ribonucleoprotein</keyword>
<feature type="region of interest" description="Disordered" evidence="5">
    <location>
        <begin position="152"/>
        <end position="184"/>
    </location>
</feature>
<dbReference type="InterPro" id="IPR057265">
    <property type="entry name" value="Ribosomal_uL22_arc-type"/>
</dbReference>
<dbReference type="PROSITE" id="PS00464">
    <property type="entry name" value="RIBOSOMAL_L22"/>
    <property type="match status" value="1"/>
</dbReference>
<dbReference type="InterPro" id="IPR001063">
    <property type="entry name" value="Ribosomal_uL22"/>
</dbReference>
<evidence type="ECO:0000256" key="5">
    <source>
        <dbReference type="SAM" id="MobiDB-lite"/>
    </source>
</evidence>
<dbReference type="EMBL" id="GU373018">
    <property type="protein sequence ID" value="ADV03056.1"/>
    <property type="molecule type" value="mRNA"/>
</dbReference>
<gene>
    <name evidence="6" type="primary">RP-L17</name>
</gene>
<dbReference type="AlphaFoldDB" id="F8QQL0"/>
<reference evidence="6" key="1">
    <citation type="journal article" date="2011" name="PLoS ONE">
        <title>Spliced Leader RNAs, Mitochondrial Gene Frameshifts and Multi-Protein Phylogeny Expand Support for the Genus Perkinsus as a Unique Group of Alveolates.</title>
        <authorList>
            <person name="Zhang H."/>
            <person name="Campbell D.A."/>
            <person name="Sturm N.R."/>
            <person name="Dungan C.F."/>
            <person name="Lin S."/>
        </authorList>
    </citation>
    <scope>NUCLEOTIDE SEQUENCE</scope>
    <source>
        <strain evidence="6">CCMP1314</strain>
    </source>
</reference>
<dbReference type="InterPro" id="IPR018260">
    <property type="entry name" value="Ribosomal_uL22_CS"/>
</dbReference>
<protein>
    <submittedName>
        <fullName evidence="6">Ribosomal protein L17</fullName>
    </submittedName>
</protein>
<dbReference type="Pfam" id="PF00237">
    <property type="entry name" value="Ribosomal_L22"/>
    <property type="match status" value="1"/>
</dbReference>